<reference evidence="4 5" key="1">
    <citation type="submission" date="2019-09" db="EMBL/GenBank/DDBJ databases">
        <title>Taxonomy of Antarctic Massilia spp.: description of Massilia rubra sp. nov., Massilia aquatica sp. nov., Massilia mucilaginosa sp. nov., Massilia frigida sp. nov. isolated from streams, lakes and regoliths.</title>
        <authorList>
            <person name="Holochova P."/>
            <person name="Sedlacek I."/>
            <person name="Kralova S."/>
            <person name="Maslanova I."/>
            <person name="Busse H.-J."/>
            <person name="Stankova E."/>
            <person name="Vrbovska V."/>
            <person name="Kovarovic V."/>
            <person name="Bartak M."/>
            <person name="Svec P."/>
            <person name="Pantucek R."/>
        </authorList>
    </citation>
    <scope>NUCLEOTIDE SEQUENCE [LARGE SCALE GENOMIC DNA]</scope>
    <source>
        <strain evidence="4 5">CCM 8692</strain>
    </source>
</reference>
<keyword evidence="5" id="KW-1185">Reference proteome</keyword>
<evidence type="ECO:0000313" key="5">
    <source>
        <dbReference type="Proteomes" id="UP000785613"/>
    </source>
</evidence>
<dbReference type="EMBL" id="VUYU01000007">
    <property type="protein sequence ID" value="NHZ34463.1"/>
    <property type="molecule type" value="Genomic_DNA"/>
</dbReference>
<protein>
    <submittedName>
        <fullName evidence="4">Site-specific DNA-methyltransferase</fullName>
    </submittedName>
</protein>
<feature type="domain" description="DNA methylase N-4/N-6" evidence="3">
    <location>
        <begin position="32"/>
        <end position="82"/>
    </location>
</feature>
<keyword evidence="1" id="KW-0489">Methyltransferase</keyword>
<dbReference type="Gene3D" id="3.40.50.150">
    <property type="entry name" value="Vaccinia Virus protein VP39"/>
    <property type="match status" value="2"/>
</dbReference>
<dbReference type="Pfam" id="PF01555">
    <property type="entry name" value="N6_N4_Mtase"/>
    <property type="match status" value="1"/>
</dbReference>
<dbReference type="RefSeq" id="WP_167224967.1">
    <property type="nucleotide sequence ID" value="NZ_VUYU01000007.1"/>
</dbReference>
<keyword evidence="2" id="KW-0808">Transferase</keyword>
<name>A0ABX0LIQ1_9BURK</name>
<dbReference type="InterPro" id="IPR029063">
    <property type="entry name" value="SAM-dependent_MTases_sf"/>
</dbReference>
<dbReference type="SUPFAM" id="SSF53335">
    <property type="entry name" value="S-adenosyl-L-methionine-dependent methyltransferases"/>
    <property type="match status" value="1"/>
</dbReference>
<proteinExistence type="predicted"/>
<organism evidence="4 5">
    <name type="scientific">Massilia rubra</name>
    <dbReference type="NCBI Taxonomy" id="2607910"/>
    <lineage>
        <taxon>Bacteria</taxon>
        <taxon>Pseudomonadati</taxon>
        <taxon>Pseudomonadota</taxon>
        <taxon>Betaproteobacteria</taxon>
        <taxon>Burkholderiales</taxon>
        <taxon>Oxalobacteraceae</taxon>
        <taxon>Telluria group</taxon>
        <taxon>Massilia</taxon>
    </lineage>
</organism>
<evidence type="ECO:0000256" key="2">
    <source>
        <dbReference type="ARBA" id="ARBA00022679"/>
    </source>
</evidence>
<gene>
    <name evidence="4" type="ORF">F0185_12810</name>
</gene>
<comment type="caution">
    <text evidence="4">The sequence shown here is derived from an EMBL/GenBank/DDBJ whole genome shotgun (WGS) entry which is preliminary data.</text>
</comment>
<evidence type="ECO:0000313" key="4">
    <source>
        <dbReference type="EMBL" id="NHZ34463.1"/>
    </source>
</evidence>
<evidence type="ECO:0000256" key="1">
    <source>
        <dbReference type="ARBA" id="ARBA00022603"/>
    </source>
</evidence>
<sequence length="373" mass="42435">MRIWNEFKDAMPHQALPYSKRNWGSPLHSVCSYQAKMKPALAHHLVGAFSKENDVILDPFSGSGTIPFEASLMGRVGLGLDIALLGVALSNAKLMRPDAEKVKYLLDELAKWIKTVPPSQKTLDDAGTVQFNGKLSEYFHPETYMEVLSAREFFAKNKADTAEWHLVMSCMLHILHGNRPYALSRNSHPITPYAPTGEYIYKSVVEKLSTKVNKSLAVEIPSNFKPGRCYQADICEPWPEQITQVDAIITSPPFFDSTRFYMTNWMRYWFCGWARSDFDTESQNFVEVTQKKNLSIYLTIFDQFSKHLKDDGLVVLHLGFSKKCDMATELALLAEDKFSILDRYTESVDHCESHGIRDKGSVTGHQYLVLKKK</sequence>
<dbReference type="Proteomes" id="UP000785613">
    <property type="component" value="Unassembled WGS sequence"/>
</dbReference>
<dbReference type="InterPro" id="IPR002941">
    <property type="entry name" value="DNA_methylase_N4/N6"/>
</dbReference>
<accession>A0ABX0LIQ1</accession>
<evidence type="ECO:0000259" key="3">
    <source>
        <dbReference type="Pfam" id="PF01555"/>
    </source>
</evidence>